<proteinExistence type="predicted"/>
<organism evidence="2 3">
    <name type="scientific">Phaseolus angularis</name>
    <name type="common">Azuki bean</name>
    <name type="synonym">Vigna angularis</name>
    <dbReference type="NCBI Taxonomy" id="3914"/>
    <lineage>
        <taxon>Eukaryota</taxon>
        <taxon>Viridiplantae</taxon>
        <taxon>Streptophyta</taxon>
        <taxon>Embryophyta</taxon>
        <taxon>Tracheophyta</taxon>
        <taxon>Spermatophyta</taxon>
        <taxon>Magnoliopsida</taxon>
        <taxon>eudicotyledons</taxon>
        <taxon>Gunneridae</taxon>
        <taxon>Pentapetalae</taxon>
        <taxon>rosids</taxon>
        <taxon>fabids</taxon>
        <taxon>Fabales</taxon>
        <taxon>Fabaceae</taxon>
        <taxon>Papilionoideae</taxon>
        <taxon>50 kb inversion clade</taxon>
        <taxon>NPAAA clade</taxon>
        <taxon>indigoferoid/millettioid clade</taxon>
        <taxon>Phaseoleae</taxon>
        <taxon>Vigna</taxon>
    </lineage>
</organism>
<dbReference type="EMBL" id="CM003372">
    <property type="protein sequence ID" value="KOM34351.1"/>
    <property type="molecule type" value="Genomic_DNA"/>
</dbReference>
<keyword evidence="1" id="KW-0732">Signal</keyword>
<evidence type="ECO:0000256" key="1">
    <source>
        <dbReference type="SAM" id="SignalP"/>
    </source>
</evidence>
<evidence type="ECO:0000313" key="2">
    <source>
        <dbReference type="EMBL" id="KOM34351.1"/>
    </source>
</evidence>
<evidence type="ECO:0000313" key="3">
    <source>
        <dbReference type="Proteomes" id="UP000053144"/>
    </source>
</evidence>
<feature type="signal peptide" evidence="1">
    <location>
        <begin position="1"/>
        <end position="18"/>
    </location>
</feature>
<dbReference type="Proteomes" id="UP000053144">
    <property type="component" value="Chromosome 2"/>
</dbReference>
<protein>
    <submittedName>
        <fullName evidence="2">Uncharacterized protein</fullName>
    </submittedName>
</protein>
<name>A0A0L9TV24_PHAAN</name>
<dbReference type="AlphaFoldDB" id="A0A0L9TV24"/>
<sequence>MFCVAKGVFILFLFFVRHRNPSSLVLRASNPAYGSSSRADNQPGGIINGAIEALRRHDEDVVGPQGRSGVIVLAVEAQGRLSVWAVMLGAYTITAECVVKKKKDPLLPQLDLNRGKSIHPSTASVLDLNRGKFQPLFASVHNRGKKPNLFASLVYALVVEPLPRSKNNHCRFPLVH</sequence>
<gene>
    <name evidence="2" type="ORF">LR48_Vigan02g050100</name>
</gene>
<feature type="chain" id="PRO_5005594998" evidence="1">
    <location>
        <begin position="19"/>
        <end position="176"/>
    </location>
</feature>
<reference evidence="3" key="1">
    <citation type="journal article" date="2015" name="Proc. Natl. Acad. Sci. U.S.A.">
        <title>Genome sequencing of adzuki bean (Vigna angularis) provides insight into high starch and low fat accumulation and domestication.</title>
        <authorList>
            <person name="Yang K."/>
            <person name="Tian Z."/>
            <person name="Chen C."/>
            <person name="Luo L."/>
            <person name="Zhao B."/>
            <person name="Wang Z."/>
            <person name="Yu L."/>
            <person name="Li Y."/>
            <person name="Sun Y."/>
            <person name="Li W."/>
            <person name="Chen Y."/>
            <person name="Li Y."/>
            <person name="Zhang Y."/>
            <person name="Ai D."/>
            <person name="Zhao J."/>
            <person name="Shang C."/>
            <person name="Ma Y."/>
            <person name="Wu B."/>
            <person name="Wang M."/>
            <person name="Gao L."/>
            <person name="Sun D."/>
            <person name="Zhang P."/>
            <person name="Guo F."/>
            <person name="Wang W."/>
            <person name="Li Y."/>
            <person name="Wang J."/>
            <person name="Varshney R.K."/>
            <person name="Wang J."/>
            <person name="Ling H.Q."/>
            <person name="Wan P."/>
        </authorList>
    </citation>
    <scope>NUCLEOTIDE SEQUENCE</scope>
    <source>
        <strain evidence="3">cv. Jingnong 6</strain>
    </source>
</reference>
<accession>A0A0L9TV24</accession>
<dbReference type="Gramene" id="KOM34351">
    <property type="protein sequence ID" value="KOM34351"/>
    <property type="gene ID" value="LR48_Vigan02g050100"/>
</dbReference>